<proteinExistence type="inferred from homology"/>
<dbReference type="Proteomes" id="UP000215902">
    <property type="component" value="Unassembled WGS sequence"/>
</dbReference>
<feature type="transmembrane region" description="Helical" evidence="8">
    <location>
        <begin position="146"/>
        <end position="168"/>
    </location>
</feature>
<feature type="transmembrane region" description="Helical" evidence="8">
    <location>
        <begin position="214"/>
        <end position="238"/>
    </location>
</feature>
<sequence length="704" mass="76511">ISIQLSFPVIFYFHIETNSMTSIAHASGLEGLDIAIFVGYFVLVVITGVFSMCITKRGTVKGYFLAGRHMTWLPIGASLFASNIGSEHFIGLAGSGAASGISIGAFELNACILLQLLGWVFLPVYITSGIITLPEYMKRRFGGKRIQVYLAVLSLILYIFTKISVNLYSGAVFIKVALEWNVWLSILLLLGLTALVTMTGGLAAVIYTDTVQAVIMVLGSALLTIMGLAKIGGISGLIEKYPRAIANSSFHGNATNVNSTASRCGIPSEYSFTLLRPINDPDMPWLGFLLGQTPASIWYWCADQIIVQRALSAKSLAHAQGGTLLAGYIKLTPLFLMVVPGMISRILYPDIVACADPDSCEKICGSRAGCSNLAFPQLVVSILPMGLRGLLLAVMVSALITDLTSIFNSASTLFTIDIYAKFRPRASVREQLIVGKLTVVVVVLLSIAWIPIITTMQGSQLLIYIQDVVANLAPPIATVYTTAVLWHRANEIAAFSALSWGFVIGAIRLAVTSAFPDPPCGDPDLRPRWVVDLLPHYMYFAVASTLSTLAIVIGVSLLTAPPPSSQIRNLTIFSLDEEVVEPADQSVNDFEMQNRAAATVERENLQVNAASPSSNEGRFSSINWRAMMHVWLQNFLGHTSDPEESQETSESKNPLRDERSPALPDRRRSRWEAIILKIFLALILLIATLINILLSVLPPKLTDL</sequence>
<dbReference type="InterPro" id="IPR038377">
    <property type="entry name" value="Na/Glc_symporter_sf"/>
</dbReference>
<feature type="region of interest" description="Disordered" evidence="7">
    <location>
        <begin position="640"/>
        <end position="663"/>
    </location>
</feature>
<keyword evidence="4 8" id="KW-1133">Transmembrane helix</keyword>
<dbReference type="InterPro" id="IPR001734">
    <property type="entry name" value="Na/solute_symporter"/>
</dbReference>
<dbReference type="Gene3D" id="1.20.1730.10">
    <property type="entry name" value="Sodium/glucose cotransporter"/>
    <property type="match status" value="1"/>
</dbReference>
<dbReference type="PROSITE" id="PS50283">
    <property type="entry name" value="NA_SOLUT_SYMP_3"/>
    <property type="match status" value="1"/>
</dbReference>
<feature type="transmembrane region" description="Helical" evidence="8">
    <location>
        <begin position="674"/>
        <end position="697"/>
    </location>
</feature>
<keyword evidence="3 8" id="KW-0812">Transmembrane</keyword>
<evidence type="ECO:0000256" key="8">
    <source>
        <dbReference type="SAM" id="Phobius"/>
    </source>
</evidence>
<feature type="transmembrane region" description="Helical" evidence="8">
    <location>
        <begin position="180"/>
        <end position="207"/>
    </location>
</feature>
<dbReference type="NCBIfam" id="TIGR00813">
    <property type="entry name" value="sss"/>
    <property type="match status" value="1"/>
</dbReference>
<dbReference type="PANTHER" id="PTHR11819">
    <property type="entry name" value="SOLUTE CARRIER FAMILY 5"/>
    <property type="match status" value="1"/>
</dbReference>
<feature type="transmembrane region" description="Helical" evidence="8">
    <location>
        <begin position="323"/>
        <end position="343"/>
    </location>
</feature>
<feature type="transmembrane region" description="Helical" evidence="8">
    <location>
        <begin position="34"/>
        <end position="54"/>
    </location>
</feature>
<feature type="non-terminal residue" evidence="9">
    <location>
        <position position="1"/>
    </location>
</feature>
<organism evidence="9 10">
    <name type="scientific">Macrostomum lignano</name>
    <dbReference type="NCBI Taxonomy" id="282301"/>
    <lineage>
        <taxon>Eukaryota</taxon>
        <taxon>Metazoa</taxon>
        <taxon>Spiralia</taxon>
        <taxon>Lophotrochozoa</taxon>
        <taxon>Platyhelminthes</taxon>
        <taxon>Rhabditophora</taxon>
        <taxon>Macrostomorpha</taxon>
        <taxon>Macrostomida</taxon>
        <taxon>Macrostomidae</taxon>
        <taxon>Macrostomum</taxon>
    </lineage>
</organism>
<dbReference type="PANTHER" id="PTHR11819:SF150">
    <property type="entry name" value="SODIUM_MYO-INOSITOL COTRANSPORTER"/>
    <property type="match status" value="1"/>
</dbReference>
<dbReference type="AlphaFoldDB" id="A0A267FY52"/>
<evidence type="ECO:0000256" key="2">
    <source>
        <dbReference type="ARBA" id="ARBA00006434"/>
    </source>
</evidence>
<keyword evidence="10" id="KW-1185">Reference proteome</keyword>
<dbReference type="OrthoDB" id="6132759at2759"/>
<feature type="transmembrane region" description="Helical" evidence="8">
    <location>
        <begin position="493"/>
        <end position="516"/>
    </location>
</feature>
<name>A0A267FY52_9PLAT</name>
<dbReference type="Pfam" id="PF00474">
    <property type="entry name" value="SSF"/>
    <property type="match status" value="1"/>
</dbReference>
<dbReference type="STRING" id="282301.A0A267FY52"/>
<evidence type="ECO:0000256" key="6">
    <source>
        <dbReference type="RuleBase" id="RU362091"/>
    </source>
</evidence>
<dbReference type="GO" id="GO:0005412">
    <property type="term" value="F:D-glucose:sodium symporter activity"/>
    <property type="evidence" value="ECO:0007669"/>
    <property type="project" value="TreeGrafter"/>
</dbReference>
<dbReference type="GO" id="GO:0005886">
    <property type="term" value="C:plasma membrane"/>
    <property type="evidence" value="ECO:0007669"/>
    <property type="project" value="TreeGrafter"/>
</dbReference>
<evidence type="ECO:0000313" key="10">
    <source>
        <dbReference type="Proteomes" id="UP000215902"/>
    </source>
</evidence>
<feature type="transmembrane region" description="Helical" evidence="8">
    <location>
        <begin position="536"/>
        <end position="558"/>
    </location>
</feature>
<feature type="compositionally biased region" description="Basic and acidic residues" evidence="7">
    <location>
        <begin position="649"/>
        <end position="663"/>
    </location>
</feature>
<feature type="transmembrane region" description="Helical" evidence="8">
    <location>
        <begin position="112"/>
        <end position="134"/>
    </location>
</feature>
<comment type="subcellular location">
    <subcellularLocation>
        <location evidence="1">Membrane</location>
        <topology evidence="1">Multi-pass membrane protein</topology>
    </subcellularLocation>
</comment>
<accession>A0A267FY52</accession>
<feature type="transmembrane region" description="Helical" evidence="8">
    <location>
        <begin position="390"/>
        <end position="420"/>
    </location>
</feature>
<evidence type="ECO:0000256" key="1">
    <source>
        <dbReference type="ARBA" id="ARBA00004141"/>
    </source>
</evidence>
<protein>
    <recommendedName>
        <fullName evidence="11">Sodium/myo-inositol cotransporter</fullName>
    </recommendedName>
</protein>
<evidence type="ECO:0000313" key="9">
    <source>
        <dbReference type="EMBL" id="PAA78134.1"/>
    </source>
</evidence>
<evidence type="ECO:0000256" key="7">
    <source>
        <dbReference type="SAM" id="MobiDB-lite"/>
    </source>
</evidence>
<feature type="transmembrane region" description="Helical" evidence="8">
    <location>
        <begin position="464"/>
        <end position="486"/>
    </location>
</feature>
<gene>
    <name evidence="9" type="ORF">BOX15_Mlig023708g1</name>
</gene>
<keyword evidence="5 8" id="KW-0472">Membrane</keyword>
<evidence type="ECO:0000256" key="4">
    <source>
        <dbReference type="ARBA" id="ARBA00022989"/>
    </source>
</evidence>
<evidence type="ECO:0000256" key="5">
    <source>
        <dbReference type="ARBA" id="ARBA00023136"/>
    </source>
</evidence>
<dbReference type="EMBL" id="NIVC01000705">
    <property type="protein sequence ID" value="PAA78134.1"/>
    <property type="molecule type" value="Genomic_DNA"/>
</dbReference>
<reference evidence="9 10" key="1">
    <citation type="submission" date="2017-06" db="EMBL/GenBank/DDBJ databases">
        <title>A platform for efficient transgenesis in Macrostomum lignano, a flatworm model organism for stem cell research.</title>
        <authorList>
            <person name="Berezikov E."/>
        </authorList>
    </citation>
    <scope>NUCLEOTIDE SEQUENCE [LARGE SCALE GENOMIC DNA]</scope>
    <source>
        <strain evidence="9">DV1</strain>
        <tissue evidence="9">Whole organism</tissue>
    </source>
</reference>
<evidence type="ECO:0000256" key="3">
    <source>
        <dbReference type="ARBA" id="ARBA00022692"/>
    </source>
</evidence>
<feature type="transmembrane region" description="Helical" evidence="8">
    <location>
        <begin position="432"/>
        <end position="452"/>
    </location>
</feature>
<comment type="caution">
    <text evidence="9">The sequence shown here is derived from an EMBL/GenBank/DDBJ whole genome shotgun (WGS) entry which is preliminary data.</text>
</comment>
<evidence type="ECO:0008006" key="11">
    <source>
        <dbReference type="Google" id="ProtNLM"/>
    </source>
</evidence>
<comment type="similarity">
    <text evidence="2 6">Belongs to the sodium:solute symporter (SSF) (TC 2.A.21) family.</text>
</comment>